<evidence type="ECO:0000313" key="2">
    <source>
        <dbReference type="EMBL" id="RAJ05354.1"/>
    </source>
</evidence>
<gene>
    <name evidence="2" type="ORF">LX64_02511</name>
</gene>
<protein>
    <submittedName>
        <fullName evidence="2">CubicO group peptidase (Beta-lactamase class C family)</fullName>
    </submittedName>
</protein>
<proteinExistence type="predicted"/>
<dbReference type="EMBL" id="QLLL01000004">
    <property type="protein sequence ID" value="RAJ05354.1"/>
    <property type="molecule type" value="Genomic_DNA"/>
</dbReference>
<dbReference type="Proteomes" id="UP000249547">
    <property type="component" value="Unassembled WGS sequence"/>
</dbReference>
<evidence type="ECO:0000259" key="1">
    <source>
        <dbReference type="Pfam" id="PF00144"/>
    </source>
</evidence>
<dbReference type="OrthoDB" id="2247630at2"/>
<sequence>MYTIPKLFPICMAATMALFSCRKSEPLPGKTHQYDFSAVDKVLNDSVPSKFGGKVYAIITVNNKVAYERGMGGYTADTKQLIASCTKWLSGAALMTLVDEGKLKLTDTVGKFLPIFTANKKGHITIGQLFSHTSGFPGNSEQGYEDNQLLTLSSAVDLIAKNVPLAAVPGTRFDYGGVGMHVAGRICEVVSGKDWNTFIKEKIYTPCGMANTDFGQTQNPIIAGGARSTPHDYTLFLLMLMNKGVSTTGNRVLSEAAVTQMELSQTANASIYYTPYPIALIGTTGIYGVGNWRDIQGSDGLLIENSSPGAFGSHPWINRSKRVTGFLFTFVANGHQATVYTSLKIRSIVRGMTF</sequence>
<keyword evidence="3" id="KW-1185">Reference proteome</keyword>
<organism evidence="2 3">
    <name type="scientific">Chitinophaga skermanii</name>
    <dbReference type="NCBI Taxonomy" id="331697"/>
    <lineage>
        <taxon>Bacteria</taxon>
        <taxon>Pseudomonadati</taxon>
        <taxon>Bacteroidota</taxon>
        <taxon>Chitinophagia</taxon>
        <taxon>Chitinophagales</taxon>
        <taxon>Chitinophagaceae</taxon>
        <taxon>Chitinophaga</taxon>
    </lineage>
</organism>
<dbReference type="InterPro" id="IPR012338">
    <property type="entry name" value="Beta-lactam/transpept-like"/>
</dbReference>
<dbReference type="InterPro" id="IPR050789">
    <property type="entry name" value="Diverse_Enzym_Activities"/>
</dbReference>
<dbReference type="SUPFAM" id="SSF56601">
    <property type="entry name" value="beta-lactamase/transpeptidase-like"/>
    <property type="match status" value="1"/>
</dbReference>
<comment type="caution">
    <text evidence="2">The sequence shown here is derived from an EMBL/GenBank/DDBJ whole genome shotgun (WGS) entry which is preliminary data.</text>
</comment>
<dbReference type="PANTHER" id="PTHR43283">
    <property type="entry name" value="BETA-LACTAMASE-RELATED"/>
    <property type="match status" value="1"/>
</dbReference>
<dbReference type="Gene3D" id="3.40.710.10">
    <property type="entry name" value="DD-peptidase/beta-lactamase superfamily"/>
    <property type="match status" value="1"/>
</dbReference>
<dbReference type="PANTHER" id="PTHR43283:SF3">
    <property type="entry name" value="BETA-LACTAMASE FAMILY PROTEIN (AFU_ORTHOLOGUE AFUA_5G07500)"/>
    <property type="match status" value="1"/>
</dbReference>
<accession>A0A327QNT5</accession>
<name>A0A327QNT5_9BACT</name>
<dbReference type="PROSITE" id="PS51257">
    <property type="entry name" value="PROKAR_LIPOPROTEIN"/>
    <property type="match status" value="1"/>
</dbReference>
<dbReference type="RefSeq" id="WP_111597949.1">
    <property type="nucleotide sequence ID" value="NZ_QLLL01000004.1"/>
</dbReference>
<dbReference type="InterPro" id="IPR001466">
    <property type="entry name" value="Beta-lactam-related"/>
</dbReference>
<dbReference type="Pfam" id="PF00144">
    <property type="entry name" value="Beta-lactamase"/>
    <property type="match status" value="1"/>
</dbReference>
<evidence type="ECO:0000313" key="3">
    <source>
        <dbReference type="Proteomes" id="UP000249547"/>
    </source>
</evidence>
<reference evidence="2 3" key="1">
    <citation type="submission" date="2018-06" db="EMBL/GenBank/DDBJ databases">
        <title>Genomic Encyclopedia of Archaeal and Bacterial Type Strains, Phase II (KMG-II): from individual species to whole genera.</title>
        <authorList>
            <person name="Goeker M."/>
        </authorList>
    </citation>
    <scope>NUCLEOTIDE SEQUENCE [LARGE SCALE GENOMIC DNA]</scope>
    <source>
        <strain evidence="2 3">DSM 23857</strain>
    </source>
</reference>
<dbReference type="AlphaFoldDB" id="A0A327QNT5"/>
<feature type="domain" description="Beta-lactamase-related" evidence="1">
    <location>
        <begin position="55"/>
        <end position="328"/>
    </location>
</feature>